<reference evidence="11 12" key="1">
    <citation type="journal article" date="2019" name="Int. J. Syst. Evol. Microbiol.">
        <title>The Global Catalogue of Microorganisms (GCM) 10K type strain sequencing project: providing services to taxonomists for standard genome sequencing and annotation.</title>
        <authorList>
            <consortium name="The Broad Institute Genomics Platform"/>
            <consortium name="The Broad Institute Genome Sequencing Center for Infectious Disease"/>
            <person name="Wu L."/>
            <person name="Ma J."/>
        </authorList>
    </citation>
    <scope>NUCLEOTIDE SEQUENCE [LARGE SCALE GENOMIC DNA]</scope>
    <source>
        <strain evidence="11 12">JCM 6486</strain>
    </source>
</reference>
<evidence type="ECO:0000313" key="11">
    <source>
        <dbReference type="EMBL" id="GAA0863834.1"/>
    </source>
</evidence>
<dbReference type="InterPro" id="IPR052180">
    <property type="entry name" value="NhaC_Na-H+_Antiporter"/>
</dbReference>
<name>A0ABN1M3I6_9FIRM</name>
<dbReference type="PANTHER" id="PTHR33451">
    <property type="entry name" value="MALATE-2H(+)/NA(+)-LACTATE ANTIPORTER"/>
    <property type="match status" value="1"/>
</dbReference>
<proteinExistence type="inferred from homology"/>
<evidence type="ECO:0000256" key="1">
    <source>
        <dbReference type="ARBA" id="ARBA00004651"/>
    </source>
</evidence>
<keyword evidence="6 9" id="KW-1133">Transmembrane helix</keyword>
<comment type="similarity">
    <text evidence="8">Belongs to the NhaC Na(+)/H(+) (TC 2.A.35) antiporter family.</text>
</comment>
<comment type="caution">
    <text evidence="11">The sequence shown here is derived from an EMBL/GenBank/DDBJ whole genome shotgun (WGS) entry which is preliminary data.</text>
</comment>
<keyword evidence="12" id="KW-1185">Reference proteome</keyword>
<feature type="transmembrane region" description="Helical" evidence="9">
    <location>
        <begin position="114"/>
        <end position="138"/>
    </location>
</feature>
<keyword evidence="5 9" id="KW-0812">Transmembrane</keyword>
<protein>
    <submittedName>
        <fullName evidence="11">Na+/H+ antiporter NhaC family protein</fullName>
    </submittedName>
</protein>
<feature type="transmembrane region" description="Helical" evidence="9">
    <location>
        <begin position="285"/>
        <end position="306"/>
    </location>
</feature>
<dbReference type="RefSeq" id="WP_346044481.1">
    <property type="nucleotide sequence ID" value="NZ_BAAACP010000007.1"/>
</dbReference>
<feature type="transmembrane region" description="Helical" evidence="9">
    <location>
        <begin position="36"/>
        <end position="53"/>
    </location>
</feature>
<keyword evidence="7 9" id="KW-0472">Membrane</keyword>
<feature type="domain" description="Na+/H+ antiporter NhaC-like C-terminal" evidence="10">
    <location>
        <begin position="255"/>
        <end position="423"/>
    </location>
</feature>
<accession>A0ABN1M3I6</accession>
<feature type="transmembrane region" description="Helical" evidence="9">
    <location>
        <begin position="74"/>
        <end position="94"/>
    </location>
</feature>
<evidence type="ECO:0000256" key="3">
    <source>
        <dbReference type="ARBA" id="ARBA00022449"/>
    </source>
</evidence>
<evidence type="ECO:0000256" key="9">
    <source>
        <dbReference type="SAM" id="Phobius"/>
    </source>
</evidence>
<feature type="domain" description="Na+/H+ antiporter NhaC-like C-terminal" evidence="10">
    <location>
        <begin position="38"/>
        <end position="212"/>
    </location>
</feature>
<feature type="transmembrane region" description="Helical" evidence="9">
    <location>
        <begin position="327"/>
        <end position="350"/>
    </location>
</feature>
<dbReference type="Proteomes" id="UP001400965">
    <property type="component" value="Unassembled WGS sequence"/>
</dbReference>
<feature type="transmembrane region" description="Helical" evidence="9">
    <location>
        <begin position="198"/>
        <end position="220"/>
    </location>
</feature>
<evidence type="ECO:0000259" key="10">
    <source>
        <dbReference type="Pfam" id="PF03553"/>
    </source>
</evidence>
<comment type="subcellular location">
    <subcellularLocation>
        <location evidence="1">Cell membrane</location>
        <topology evidence="1">Multi-pass membrane protein</topology>
    </subcellularLocation>
</comment>
<gene>
    <name evidence="11" type="ORF">GCM10008917_14960</name>
</gene>
<organism evidence="11 12">
    <name type="scientific">Paraclostridium tenue</name>
    <dbReference type="NCBI Taxonomy" id="1737"/>
    <lineage>
        <taxon>Bacteria</taxon>
        <taxon>Bacillati</taxon>
        <taxon>Bacillota</taxon>
        <taxon>Clostridia</taxon>
        <taxon>Peptostreptococcales</taxon>
        <taxon>Peptostreptococcaceae</taxon>
        <taxon>Paraclostridium</taxon>
    </lineage>
</organism>
<dbReference type="PANTHER" id="PTHR33451:SF5">
    <property type="entry name" value="NA+_H+ ANTIPORTER"/>
    <property type="match status" value="1"/>
</dbReference>
<evidence type="ECO:0000256" key="8">
    <source>
        <dbReference type="ARBA" id="ARBA00038435"/>
    </source>
</evidence>
<dbReference type="InterPro" id="IPR018461">
    <property type="entry name" value="Na/H_Antiport_NhaC-like_C"/>
</dbReference>
<evidence type="ECO:0000313" key="12">
    <source>
        <dbReference type="Proteomes" id="UP001400965"/>
    </source>
</evidence>
<evidence type="ECO:0000256" key="5">
    <source>
        <dbReference type="ARBA" id="ARBA00022692"/>
    </source>
</evidence>
<feature type="transmembrane region" description="Helical" evidence="9">
    <location>
        <begin position="407"/>
        <end position="428"/>
    </location>
</feature>
<feature type="transmembrane region" description="Helical" evidence="9">
    <location>
        <begin position="232"/>
        <end position="265"/>
    </location>
</feature>
<keyword evidence="3" id="KW-0050">Antiport</keyword>
<sequence length="437" mass="45712">MKKEIKKGNPLALLPLGIFLILFVGSGIITGDFYKMPALVAFLVAGGVALLFNKKESLETKMNVFCKGAGDNNIILMIIIFLLAGAFSSVAKAMGGVDSTVNLSLSILPSNLLVAGLFIIGCFISISMGTSVGTIAALSPIALGIAQKTGIPVPLVMGAVVGGAMFGDNLSMISDTTIAAVRTQGCELKDKFKVNFLIVLPAAIVTAILLTLVTLGYKSAGSQTYEYEIIKVLPYILVLTGALLGVNVFALLGGGILFAGIIGLFSKSFDLLGLIGALSEGMAGMYELSLLVLVVDGVVSLIKFNGGIDYILYFITSKIKSKKGAEFGIAALVSVIDLCTANNTIAIVTAGPLAKDIADKYDIDPRKTASILDIFSSCWQGVIPYGAQLLTATGIAGISPVEILGYLYYPGLMFLCGIASITFSQVVLRKSKLEETI</sequence>
<evidence type="ECO:0000256" key="2">
    <source>
        <dbReference type="ARBA" id="ARBA00022448"/>
    </source>
</evidence>
<keyword evidence="4" id="KW-1003">Cell membrane</keyword>
<dbReference type="Pfam" id="PF03553">
    <property type="entry name" value="Na_H_antiporter"/>
    <property type="match status" value="2"/>
</dbReference>
<feature type="transmembrane region" description="Helical" evidence="9">
    <location>
        <begin position="12"/>
        <end position="30"/>
    </location>
</feature>
<keyword evidence="2" id="KW-0813">Transport</keyword>
<evidence type="ECO:0000256" key="6">
    <source>
        <dbReference type="ARBA" id="ARBA00022989"/>
    </source>
</evidence>
<evidence type="ECO:0000256" key="4">
    <source>
        <dbReference type="ARBA" id="ARBA00022475"/>
    </source>
</evidence>
<dbReference type="EMBL" id="BAAACP010000007">
    <property type="protein sequence ID" value="GAA0863834.1"/>
    <property type="molecule type" value="Genomic_DNA"/>
</dbReference>
<evidence type="ECO:0000256" key="7">
    <source>
        <dbReference type="ARBA" id="ARBA00023136"/>
    </source>
</evidence>